<dbReference type="STRING" id="1293036.GCA_001315825_00822"/>
<dbReference type="Proteomes" id="UP000247586">
    <property type="component" value="Chromosome"/>
</dbReference>
<dbReference type="AlphaFoldDB" id="A0A2U9IUT1"/>
<accession>A0A2U9IUT1</accession>
<gene>
    <name evidence="1" type="ORF">DFR87_08800</name>
</gene>
<dbReference type="KEGG" id="mhk:DFR87_08800"/>
<reference evidence="2" key="2">
    <citation type="submission" date="2020-03" db="EMBL/GenBank/DDBJ databases">
        <title>Complete Genome Sequences of Extremely Thermoacidophilic, Metal-Mobilizing Type-Strain Members of the Archaeal Family Sulfolobaceae: Acidianus brierleyi DSM-1651T, Acidianus sulfidivorans DSM-18786T, Metallosphaera hakonensis DSM-7519T, and Metallosphaera prunae DSM-10039T.</title>
        <authorList>
            <person name="Counts J.A."/>
            <person name="Kelly R.M."/>
        </authorList>
    </citation>
    <scope>NUCLEOTIDE SEQUENCE [LARGE SCALE GENOMIC DNA]</scope>
    <source>
        <strain evidence="2">HO1-1</strain>
    </source>
</reference>
<evidence type="ECO:0000313" key="2">
    <source>
        <dbReference type="Proteomes" id="UP000247586"/>
    </source>
</evidence>
<reference evidence="1 2" key="1">
    <citation type="submission" date="2018-05" db="EMBL/GenBank/DDBJ databases">
        <title>Complete Genome Sequences of Extremely Thermoacidophilic, Metal-Mobilizing Type-Strain Members of the Archaeal Family Sulfolobaceae: Acidianus brierleyi DSM-1651T, Acidianus sulfidivorans DSM-18786T, Metallosphaera hakonensis DSM-7519T, and Metallosphaera prunae DSM-10039T.</title>
        <authorList>
            <person name="Counts J.A."/>
            <person name="Kelly R.M."/>
        </authorList>
    </citation>
    <scope>NUCLEOTIDE SEQUENCE [LARGE SCALE GENOMIC DNA]</scope>
    <source>
        <strain evidence="1 2">HO1-1</strain>
    </source>
</reference>
<keyword evidence="2" id="KW-1185">Reference proteome</keyword>
<dbReference type="OrthoDB" id="34577at2157"/>
<protein>
    <submittedName>
        <fullName evidence="1">Uncharacterized protein</fullName>
    </submittedName>
</protein>
<reference evidence="2" key="3">
    <citation type="submission" date="2020-03" db="EMBL/GenBank/DDBJ databases">
        <title>Sequencing and Assembly of Multiple Reported Metal-Biooxidizing Members of the Extremely Thermoacidophilic Archaeal Family Sulfolobaceae.</title>
        <authorList>
            <person name="Counts J.A."/>
            <person name="Kelly R.M."/>
        </authorList>
    </citation>
    <scope>NUCLEOTIDE SEQUENCE [LARGE SCALE GENOMIC DNA]</scope>
    <source>
        <strain evidence="2">HO1-1</strain>
    </source>
</reference>
<evidence type="ECO:0000313" key="1">
    <source>
        <dbReference type="EMBL" id="AWR99774.1"/>
    </source>
</evidence>
<proteinExistence type="predicted"/>
<dbReference type="EMBL" id="CP029287">
    <property type="protein sequence ID" value="AWR99774.1"/>
    <property type="molecule type" value="Genomic_DNA"/>
</dbReference>
<sequence>MFLEELASRRHLVLSYFYTVNLTLVLSLARLLESRGEEVCIIHDERIRWNLAPFTVNLKCSPNSVNLVFEAESELEVPKDFLLVTSNRNLKLHDATTLRLSKVKEGIFMALGEGAKFTFRISANGVEDYEERKSDVIKILEELGGEATLQDIVNISSKRLNLSREMVREELGFLARTGKIVIKKNVVRLA</sequence>
<dbReference type="GeneID" id="36835436"/>
<dbReference type="RefSeq" id="WP_054836324.1">
    <property type="nucleotide sequence ID" value="NZ_BBBA01000003.1"/>
</dbReference>
<name>A0A2U9IUT1_9CREN</name>
<organism evidence="1 2">
    <name type="scientific">Metallosphaera hakonensis JCM 8857 = DSM 7519</name>
    <dbReference type="NCBI Taxonomy" id="1293036"/>
    <lineage>
        <taxon>Archaea</taxon>
        <taxon>Thermoproteota</taxon>
        <taxon>Thermoprotei</taxon>
        <taxon>Sulfolobales</taxon>
        <taxon>Sulfolobaceae</taxon>
        <taxon>Metallosphaera</taxon>
    </lineage>
</organism>